<accession>A0A448XHQ9</accession>
<dbReference type="Proteomes" id="UP000784294">
    <property type="component" value="Unassembled WGS sequence"/>
</dbReference>
<dbReference type="EMBL" id="CAAALY010252973">
    <property type="protein sequence ID" value="VEL36715.1"/>
    <property type="molecule type" value="Genomic_DNA"/>
</dbReference>
<organism evidence="1 2">
    <name type="scientific">Protopolystoma xenopodis</name>
    <dbReference type="NCBI Taxonomy" id="117903"/>
    <lineage>
        <taxon>Eukaryota</taxon>
        <taxon>Metazoa</taxon>
        <taxon>Spiralia</taxon>
        <taxon>Lophotrochozoa</taxon>
        <taxon>Platyhelminthes</taxon>
        <taxon>Monogenea</taxon>
        <taxon>Polyopisthocotylea</taxon>
        <taxon>Polystomatidea</taxon>
        <taxon>Polystomatidae</taxon>
        <taxon>Protopolystoma</taxon>
    </lineage>
</organism>
<sequence length="88" mass="10156">MLFSNIVICTPSYAADFRFLFYLLFLPFFPTALTHQPFSPIACPQCPARLDRAIKSLESSSAFSPRRRECRAFKWTSLVSDRFLPHHA</sequence>
<gene>
    <name evidence="1" type="ORF">PXEA_LOCUS30155</name>
</gene>
<name>A0A448XHQ9_9PLAT</name>
<proteinExistence type="predicted"/>
<dbReference type="AlphaFoldDB" id="A0A448XHQ9"/>
<evidence type="ECO:0000313" key="1">
    <source>
        <dbReference type="EMBL" id="VEL36715.1"/>
    </source>
</evidence>
<evidence type="ECO:0000313" key="2">
    <source>
        <dbReference type="Proteomes" id="UP000784294"/>
    </source>
</evidence>
<comment type="caution">
    <text evidence="1">The sequence shown here is derived from an EMBL/GenBank/DDBJ whole genome shotgun (WGS) entry which is preliminary data.</text>
</comment>
<protein>
    <submittedName>
        <fullName evidence="1">Uncharacterized protein</fullName>
    </submittedName>
</protein>
<keyword evidence="2" id="KW-1185">Reference proteome</keyword>
<reference evidence="1" key="1">
    <citation type="submission" date="2018-11" db="EMBL/GenBank/DDBJ databases">
        <authorList>
            <consortium name="Pathogen Informatics"/>
        </authorList>
    </citation>
    <scope>NUCLEOTIDE SEQUENCE</scope>
</reference>